<name>A0A4P8IHH5_9FIRM</name>
<dbReference type="EC" id="5.1.3.1" evidence="3"/>
<dbReference type="GO" id="GO:0046872">
    <property type="term" value="F:metal ion binding"/>
    <property type="evidence" value="ECO:0007669"/>
    <property type="project" value="UniProtKB-KW"/>
</dbReference>
<dbReference type="SUPFAM" id="SSF51366">
    <property type="entry name" value="Ribulose-phoshate binding barrel"/>
    <property type="match status" value="1"/>
</dbReference>
<evidence type="ECO:0000313" key="4">
    <source>
        <dbReference type="Proteomes" id="UP000298653"/>
    </source>
</evidence>
<evidence type="ECO:0000313" key="3">
    <source>
        <dbReference type="EMBL" id="QCP36451.1"/>
    </source>
</evidence>
<dbReference type="CDD" id="cd00429">
    <property type="entry name" value="RPE"/>
    <property type="match status" value="1"/>
</dbReference>
<organism evidence="3 4">
    <name type="scientific">Anaerostipes rhamnosivorans</name>
    <dbReference type="NCBI Taxonomy" id="1229621"/>
    <lineage>
        <taxon>Bacteria</taxon>
        <taxon>Bacillati</taxon>
        <taxon>Bacillota</taxon>
        <taxon>Clostridia</taxon>
        <taxon>Lachnospirales</taxon>
        <taxon>Lachnospiraceae</taxon>
        <taxon>Anaerostipes</taxon>
    </lineage>
</organism>
<evidence type="ECO:0000256" key="1">
    <source>
        <dbReference type="ARBA" id="ARBA00022723"/>
    </source>
</evidence>
<dbReference type="InterPro" id="IPR011060">
    <property type="entry name" value="RibuloseP-bd_barrel"/>
</dbReference>
<dbReference type="RefSeq" id="WP_137329678.1">
    <property type="nucleotide sequence ID" value="NZ_CP040058.1"/>
</dbReference>
<proteinExistence type="predicted"/>
<accession>A0A4P8IHH5</accession>
<keyword evidence="1" id="KW-0479">Metal-binding</keyword>
<dbReference type="Proteomes" id="UP000298653">
    <property type="component" value="Chromosome"/>
</dbReference>
<dbReference type="Gene3D" id="3.20.20.70">
    <property type="entry name" value="Aldolase class I"/>
    <property type="match status" value="1"/>
</dbReference>
<dbReference type="InterPro" id="IPR013785">
    <property type="entry name" value="Aldolase_TIM"/>
</dbReference>
<reference evidence="3 4" key="1">
    <citation type="submission" date="2019-05" db="EMBL/GenBank/DDBJ databases">
        <title>Complete genome sequencing of Anaerostipes rhamnosivorans.</title>
        <authorList>
            <person name="Bui T.P.N."/>
            <person name="de Vos W.M."/>
        </authorList>
    </citation>
    <scope>NUCLEOTIDE SEQUENCE [LARGE SCALE GENOMIC DNA]</scope>
    <source>
        <strain evidence="3 4">1y2</strain>
    </source>
</reference>
<dbReference type="PANTHER" id="PTHR11749">
    <property type="entry name" value="RIBULOSE-5-PHOSPHATE-3-EPIMERASE"/>
    <property type="match status" value="1"/>
</dbReference>
<evidence type="ECO:0000256" key="2">
    <source>
        <dbReference type="ARBA" id="ARBA00023235"/>
    </source>
</evidence>
<keyword evidence="2 3" id="KW-0413">Isomerase</keyword>
<dbReference type="GO" id="GO:0005975">
    <property type="term" value="P:carbohydrate metabolic process"/>
    <property type="evidence" value="ECO:0007669"/>
    <property type="project" value="InterPro"/>
</dbReference>
<dbReference type="EMBL" id="CP040058">
    <property type="protein sequence ID" value="QCP36451.1"/>
    <property type="molecule type" value="Genomic_DNA"/>
</dbReference>
<dbReference type="Pfam" id="PF00834">
    <property type="entry name" value="Ribul_P_3_epim"/>
    <property type="match status" value="1"/>
</dbReference>
<dbReference type="OrthoDB" id="1645589at2"/>
<gene>
    <name evidence="3" type="ORF">AR1Y2_2997</name>
</gene>
<sequence>MRQAEEKQIMVSASVSCMDLCRLGEAVKEAEQSDISFFHFDMVDGRFNKCFILSETLLEHMRKAADLPIEAHLAAYEPECYIDLYARAGADYIAVHYEAMEDPFKVFEQIRKAGCKPVLAYKASTPPGGDFVQLAAEVPWILKLTVNPGFSGQKMQEGAIKHIRRMRELLDDAGLKTKIQADGNINQETIPKVVKAGADILTGGTSGLFLQGKTVKQCCGEMLEAAERAKGESTDGTNE</sequence>
<dbReference type="InterPro" id="IPR000056">
    <property type="entry name" value="Ribul_P_3_epim-like"/>
</dbReference>
<keyword evidence="4" id="KW-1185">Reference proteome</keyword>
<dbReference type="AlphaFoldDB" id="A0A4P8IHH5"/>
<protein>
    <submittedName>
        <fullName evidence="3">Ribulose-phosphate 3-epimerase</fullName>
        <ecNumber evidence="3">5.1.3.1</ecNumber>
    </submittedName>
</protein>
<dbReference type="GO" id="GO:0004750">
    <property type="term" value="F:D-ribulose-phosphate 3-epimerase activity"/>
    <property type="evidence" value="ECO:0007669"/>
    <property type="project" value="UniProtKB-EC"/>
</dbReference>
<dbReference type="KEGG" id="arf:AR1Y2_2997"/>